<feature type="transmembrane region" description="Helical" evidence="1">
    <location>
        <begin position="37"/>
        <end position="62"/>
    </location>
</feature>
<accession>A0ABS7F9N1</accession>
<keyword evidence="1" id="KW-0812">Transmembrane</keyword>
<keyword evidence="1" id="KW-0472">Membrane</keyword>
<gene>
    <name evidence="2" type="ORF">KIF53_04070</name>
</gene>
<dbReference type="EMBL" id="JAHDTB010000002">
    <property type="protein sequence ID" value="MBW8286797.1"/>
    <property type="molecule type" value="Genomic_DNA"/>
</dbReference>
<keyword evidence="1" id="KW-1133">Transmembrane helix</keyword>
<keyword evidence="3" id="KW-1185">Reference proteome</keyword>
<protein>
    <submittedName>
        <fullName evidence="2">Uncharacterized protein</fullName>
    </submittedName>
</protein>
<name>A0ABS7F9N1_9NEIS</name>
<dbReference type="RefSeq" id="WP_146008454.1">
    <property type="nucleotide sequence ID" value="NZ_CP142381.1"/>
</dbReference>
<evidence type="ECO:0000313" key="2">
    <source>
        <dbReference type="EMBL" id="MBW8286797.1"/>
    </source>
</evidence>
<dbReference type="Proteomes" id="UP000711178">
    <property type="component" value="Unassembled WGS sequence"/>
</dbReference>
<sequence length="79" mass="8531">MAKPMLHAAGAALRRGWEHLAGYAARTGWGRLLLTALLVQILGGMLRVPALTLILILATLLAKLQAGKNEQSKQEAHHE</sequence>
<comment type="caution">
    <text evidence="2">The sequence shown here is derived from an EMBL/GenBank/DDBJ whole genome shotgun (WGS) entry which is preliminary data.</text>
</comment>
<evidence type="ECO:0000256" key="1">
    <source>
        <dbReference type="SAM" id="Phobius"/>
    </source>
</evidence>
<reference evidence="2 3" key="1">
    <citation type="submission" date="2021-05" db="EMBL/GenBank/DDBJ databases">
        <title>Draft Whole Genome Sequencing Of Biosensor Chromobacterium violaceum Strain CV026 Reveals A Regulatory RNA In Chromobacterium violaceum Phenotype Regulatory Network.</title>
        <authorList>
            <person name="Hong K.W."/>
            <person name="Chan K.G."/>
            <person name="Chang C.-Y."/>
        </authorList>
    </citation>
    <scope>NUCLEOTIDE SEQUENCE [LARGE SCALE GENOMIC DNA]</scope>
    <source>
        <strain evidence="2 3">ATCC 31532</strain>
    </source>
</reference>
<organism evidence="2 3">
    <name type="scientific">Chromobacterium subtsugae</name>
    <dbReference type="NCBI Taxonomy" id="251747"/>
    <lineage>
        <taxon>Bacteria</taxon>
        <taxon>Pseudomonadati</taxon>
        <taxon>Pseudomonadota</taxon>
        <taxon>Betaproteobacteria</taxon>
        <taxon>Neisseriales</taxon>
        <taxon>Chromobacteriaceae</taxon>
        <taxon>Chromobacterium</taxon>
    </lineage>
</organism>
<dbReference type="GeneID" id="89687027"/>
<evidence type="ECO:0000313" key="3">
    <source>
        <dbReference type="Proteomes" id="UP000711178"/>
    </source>
</evidence>
<proteinExistence type="predicted"/>